<dbReference type="EMBL" id="BKCJ011117269">
    <property type="protein sequence ID" value="GFC88758.1"/>
    <property type="molecule type" value="Genomic_DNA"/>
</dbReference>
<dbReference type="AlphaFoldDB" id="A0A699RU41"/>
<evidence type="ECO:0000256" key="1">
    <source>
        <dbReference type="SAM" id="MobiDB-lite"/>
    </source>
</evidence>
<organism evidence="2">
    <name type="scientific">Tanacetum cinerariifolium</name>
    <name type="common">Dalmatian daisy</name>
    <name type="synonym">Chrysanthemum cinerariifolium</name>
    <dbReference type="NCBI Taxonomy" id="118510"/>
    <lineage>
        <taxon>Eukaryota</taxon>
        <taxon>Viridiplantae</taxon>
        <taxon>Streptophyta</taxon>
        <taxon>Embryophyta</taxon>
        <taxon>Tracheophyta</taxon>
        <taxon>Spermatophyta</taxon>
        <taxon>Magnoliopsida</taxon>
        <taxon>eudicotyledons</taxon>
        <taxon>Gunneridae</taxon>
        <taxon>Pentapetalae</taxon>
        <taxon>asterids</taxon>
        <taxon>campanulids</taxon>
        <taxon>Asterales</taxon>
        <taxon>Asteraceae</taxon>
        <taxon>Asteroideae</taxon>
        <taxon>Anthemideae</taxon>
        <taxon>Anthemidinae</taxon>
        <taxon>Tanacetum</taxon>
    </lineage>
</organism>
<gene>
    <name evidence="2" type="ORF">Tci_860728</name>
</gene>
<feature type="non-terminal residue" evidence="2">
    <location>
        <position position="24"/>
    </location>
</feature>
<protein>
    <submittedName>
        <fullName evidence="2">Uncharacterized protein</fullName>
    </submittedName>
</protein>
<reference evidence="2" key="1">
    <citation type="journal article" date="2019" name="Sci. Rep.">
        <title>Draft genome of Tanacetum cinerariifolium, the natural source of mosquito coil.</title>
        <authorList>
            <person name="Yamashiro T."/>
            <person name="Shiraishi A."/>
            <person name="Satake H."/>
            <person name="Nakayama K."/>
        </authorList>
    </citation>
    <scope>NUCLEOTIDE SEQUENCE</scope>
</reference>
<sequence length="24" mass="2871">MLFSVFKQQHDDNVKHDTKPLVDE</sequence>
<comment type="caution">
    <text evidence="2">The sequence shown here is derived from an EMBL/GenBank/DDBJ whole genome shotgun (WGS) entry which is preliminary data.</text>
</comment>
<accession>A0A699RU41</accession>
<feature type="compositionally biased region" description="Basic and acidic residues" evidence="1">
    <location>
        <begin position="8"/>
        <end position="24"/>
    </location>
</feature>
<proteinExistence type="predicted"/>
<feature type="region of interest" description="Disordered" evidence="1">
    <location>
        <begin position="1"/>
        <end position="24"/>
    </location>
</feature>
<name>A0A699RU41_TANCI</name>
<evidence type="ECO:0000313" key="2">
    <source>
        <dbReference type="EMBL" id="GFC88758.1"/>
    </source>
</evidence>